<dbReference type="InterPro" id="IPR036849">
    <property type="entry name" value="Enolase-like_C_sf"/>
</dbReference>
<name>A0A3A0UVW4_STAGA</name>
<evidence type="ECO:0000313" key="2">
    <source>
        <dbReference type="EMBL" id="RIP10320.1"/>
    </source>
</evidence>
<feature type="non-terminal residue" evidence="2">
    <location>
        <position position="1"/>
    </location>
</feature>
<comment type="caution">
    <text evidence="2">The sequence shown here is derived from an EMBL/GenBank/DDBJ whole genome shotgun (WGS) entry which is preliminary data.</text>
</comment>
<dbReference type="GO" id="GO:0046872">
    <property type="term" value="F:metal ion binding"/>
    <property type="evidence" value="ECO:0007669"/>
    <property type="project" value="UniProtKB-KW"/>
</dbReference>
<accession>A0A3A0UVW4</accession>
<evidence type="ECO:0000313" key="3">
    <source>
        <dbReference type="Proteomes" id="UP000265541"/>
    </source>
</evidence>
<dbReference type="Gene3D" id="3.20.20.120">
    <property type="entry name" value="Enolase-like C-terminal domain"/>
    <property type="match status" value="1"/>
</dbReference>
<organism evidence="2 3">
    <name type="scientific">Staphylococcus gallinarum</name>
    <dbReference type="NCBI Taxonomy" id="1293"/>
    <lineage>
        <taxon>Bacteria</taxon>
        <taxon>Bacillati</taxon>
        <taxon>Bacillota</taxon>
        <taxon>Bacilli</taxon>
        <taxon>Bacillales</taxon>
        <taxon>Staphylococcaceae</taxon>
        <taxon>Staphylococcus</taxon>
    </lineage>
</organism>
<proteinExistence type="predicted"/>
<sequence length="75" mass="8509">LNTLDVKIVIGGMYEYGLSRYFTAMLAQYADYPSDITPEGYYYEVDMINQAGILKGGSIYFEPPVVNHKILNFIC</sequence>
<keyword evidence="1" id="KW-0479">Metal-binding</keyword>
<evidence type="ECO:0000256" key="1">
    <source>
        <dbReference type="ARBA" id="ARBA00022723"/>
    </source>
</evidence>
<dbReference type="EMBL" id="QYJN01000747">
    <property type="protein sequence ID" value="RIP10320.1"/>
    <property type="molecule type" value="Genomic_DNA"/>
</dbReference>
<dbReference type="Proteomes" id="UP000265541">
    <property type="component" value="Unassembled WGS sequence"/>
</dbReference>
<reference evidence="2 3" key="1">
    <citation type="journal article" date="2016" name="Front. Microbiol.">
        <title>Comprehensive Phylogenetic Analysis of Bovine Non-aureus Staphylococci Species Based on Whole-Genome Sequencing.</title>
        <authorList>
            <person name="Naushad S."/>
            <person name="Barkema H.W."/>
            <person name="Luby C."/>
            <person name="Condas L.A."/>
            <person name="Nobrega D.B."/>
            <person name="Carson D.A."/>
            <person name="De Buck J."/>
        </authorList>
    </citation>
    <scope>NUCLEOTIDE SEQUENCE [LARGE SCALE GENOMIC DNA]</scope>
    <source>
        <strain evidence="2 3">SNUC 4781</strain>
    </source>
</reference>
<dbReference type="AlphaFoldDB" id="A0A3A0UVW4"/>
<gene>
    <name evidence="2" type="ORF">BUZ14_18065</name>
</gene>
<protein>
    <submittedName>
        <fullName evidence="2">O-succinylbenzoate synthase</fullName>
    </submittedName>
</protein>